<keyword evidence="1" id="KW-0175">Coiled coil</keyword>
<protein>
    <submittedName>
        <fullName evidence="2">Uncharacterized protein</fullName>
    </submittedName>
</protein>
<name>A0A4Y8KX29_9BACT</name>
<proteinExistence type="predicted"/>
<evidence type="ECO:0000256" key="1">
    <source>
        <dbReference type="SAM" id="Coils"/>
    </source>
</evidence>
<comment type="caution">
    <text evidence="2">The sequence shown here is derived from an EMBL/GenBank/DDBJ whole genome shotgun (WGS) entry which is preliminary data.</text>
</comment>
<dbReference type="Proteomes" id="UP000297861">
    <property type="component" value="Unassembled WGS sequence"/>
</dbReference>
<evidence type="ECO:0000313" key="2">
    <source>
        <dbReference type="EMBL" id="TFD91926.1"/>
    </source>
</evidence>
<organism evidence="2 3">
    <name type="scientific">Dysgonomonas capnocytophagoides</name>
    <dbReference type="NCBI Taxonomy" id="45254"/>
    <lineage>
        <taxon>Bacteria</taxon>
        <taxon>Pseudomonadati</taxon>
        <taxon>Bacteroidota</taxon>
        <taxon>Bacteroidia</taxon>
        <taxon>Bacteroidales</taxon>
        <taxon>Dysgonomonadaceae</taxon>
        <taxon>Dysgonomonas</taxon>
    </lineage>
</organism>
<dbReference type="EMBL" id="SOML01000019">
    <property type="protein sequence ID" value="TFD91926.1"/>
    <property type="molecule type" value="Genomic_DNA"/>
</dbReference>
<dbReference type="RefSeq" id="WP_134437602.1">
    <property type="nucleotide sequence ID" value="NZ_SOML01000019.1"/>
</dbReference>
<evidence type="ECO:0000313" key="3">
    <source>
        <dbReference type="Proteomes" id="UP000297861"/>
    </source>
</evidence>
<reference evidence="2 3" key="1">
    <citation type="submission" date="2019-03" db="EMBL/GenBank/DDBJ databases">
        <title>San Antonio Military Medical Center submission to MRSN (WRAIR), pending publication.</title>
        <authorList>
            <person name="Blyth D.M."/>
            <person name="Mccarthy S.L."/>
            <person name="Schall S.E."/>
            <person name="Stam J.A."/>
            <person name="Ong A.C."/>
            <person name="Mcgann P.T."/>
        </authorList>
    </citation>
    <scope>NUCLEOTIDE SEQUENCE [LARGE SCALE GENOMIC DNA]</scope>
    <source>
        <strain evidence="2 3">MRSN571793</strain>
    </source>
</reference>
<gene>
    <name evidence="2" type="ORF">E2605_18995</name>
</gene>
<dbReference type="OrthoDB" id="997453at2"/>
<dbReference type="AlphaFoldDB" id="A0A4Y8KX29"/>
<accession>A0A4Y8KX29</accession>
<sequence>MEQKIIRISASLHCEYKELVSRFPKLTLSTATELLIKKALKRGEIEDSKDTAYKAVKELDQTFRKWMRQQEKTHLSKISEELLALAHELQDTATKTDMEKVGNMQIFIIEKALSNLATFLVNDYEKTKSELSELKSQIKKQSNIIEEKLSKKIF</sequence>
<keyword evidence="3" id="KW-1185">Reference proteome</keyword>
<feature type="coiled-coil region" evidence="1">
    <location>
        <begin position="117"/>
        <end position="151"/>
    </location>
</feature>